<dbReference type="InterPro" id="IPR036390">
    <property type="entry name" value="WH_DNA-bd_sf"/>
</dbReference>
<evidence type="ECO:0000313" key="7">
    <source>
        <dbReference type="EMBL" id="GIL59236.1"/>
    </source>
</evidence>
<feature type="region of interest" description="Disordered" evidence="4">
    <location>
        <begin position="578"/>
        <end position="617"/>
    </location>
</feature>
<evidence type="ECO:0000259" key="5">
    <source>
        <dbReference type="Pfam" id="PF04824"/>
    </source>
</evidence>
<dbReference type="GO" id="GO:0003682">
    <property type="term" value="F:chromatin binding"/>
    <property type="evidence" value="ECO:0007669"/>
    <property type="project" value="TreeGrafter"/>
</dbReference>
<evidence type="ECO:0000259" key="6">
    <source>
        <dbReference type="Pfam" id="PF04825"/>
    </source>
</evidence>
<feature type="region of interest" description="Disordered" evidence="4">
    <location>
        <begin position="1775"/>
        <end position="1805"/>
    </location>
</feature>
<feature type="compositionally biased region" description="Basic and acidic residues" evidence="4">
    <location>
        <begin position="483"/>
        <end position="494"/>
    </location>
</feature>
<dbReference type="PANTHER" id="PTHR12585">
    <property type="entry name" value="SCC1 / RAD21 FAMILY MEMBER"/>
    <property type="match status" value="1"/>
</dbReference>
<dbReference type="Pfam" id="PF04824">
    <property type="entry name" value="Rad21_Rec8"/>
    <property type="match status" value="1"/>
</dbReference>
<feature type="compositionally biased region" description="Low complexity" evidence="4">
    <location>
        <begin position="1317"/>
        <end position="1346"/>
    </location>
</feature>
<feature type="region of interest" description="Disordered" evidence="4">
    <location>
        <begin position="907"/>
        <end position="967"/>
    </location>
</feature>
<proteinExistence type="inferred from homology"/>
<feature type="region of interest" description="Disordered" evidence="4">
    <location>
        <begin position="705"/>
        <end position="736"/>
    </location>
</feature>
<feature type="domain" description="Rad21/Rec8-like protein N-terminal" evidence="6">
    <location>
        <begin position="1"/>
        <end position="89"/>
    </location>
</feature>
<feature type="compositionally biased region" description="Polar residues" evidence="4">
    <location>
        <begin position="1370"/>
        <end position="1384"/>
    </location>
</feature>
<dbReference type="Proteomes" id="UP000747399">
    <property type="component" value="Unassembled WGS sequence"/>
</dbReference>
<dbReference type="SUPFAM" id="SSF46785">
    <property type="entry name" value="Winged helix' DNA-binding domain"/>
    <property type="match status" value="1"/>
</dbReference>
<comment type="subcellular location">
    <subcellularLocation>
        <location evidence="1">Nucleus</location>
    </subcellularLocation>
</comment>
<dbReference type="InterPro" id="IPR023093">
    <property type="entry name" value="ScpA-like_C"/>
</dbReference>
<name>A0A8J4BDG5_9CHLO</name>
<protein>
    <recommendedName>
        <fullName evidence="9">Rad21/Rec8-like protein N-terminal domain-containing protein</fullName>
    </recommendedName>
</protein>
<comment type="caution">
    <text evidence="7">The sequence shown here is derived from an EMBL/GenBank/DDBJ whole genome shotgun (WGS) entry which is preliminary data.</text>
</comment>
<gene>
    <name evidence="7" type="ORF">Vafri_13874</name>
</gene>
<feature type="compositionally biased region" description="Low complexity" evidence="4">
    <location>
        <begin position="1196"/>
        <end position="1208"/>
    </location>
</feature>
<evidence type="ECO:0008006" key="9">
    <source>
        <dbReference type="Google" id="ProtNLM"/>
    </source>
</evidence>
<keyword evidence="8" id="KW-1185">Reference proteome</keyword>
<evidence type="ECO:0000313" key="8">
    <source>
        <dbReference type="Proteomes" id="UP000747399"/>
    </source>
</evidence>
<feature type="region of interest" description="Disordered" evidence="4">
    <location>
        <begin position="1012"/>
        <end position="1049"/>
    </location>
</feature>
<dbReference type="Pfam" id="PF04825">
    <property type="entry name" value="Rad21_Rec8_N"/>
    <property type="match status" value="1"/>
</dbReference>
<dbReference type="InterPro" id="IPR039781">
    <property type="entry name" value="Rad21/Rec8-like"/>
</dbReference>
<comment type="similarity">
    <text evidence="2">Belongs to the rad21 family.</text>
</comment>
<feature type="region of interest" description="Disordered" evidence="4">
    <location>
        <begin position="359"/>
        <end position="387"/>
    </location>
</feature>
<evidence type="ECO:0000256" key="4">
    <source>
        <dbReference type="SAM" id="MobiDB-lite"/>
    </source>
</evidence>
<dbReference type="GO" id="GO:0008278">
    <property type="term" value="C:cohesin complex"/>
    <property type="evidence" value="ECO:0007669"/>
    <property type="project" value="InterPro"/>
</dbReference>
<feature type="domain" description="Rad21/Rec8-like protein C-terminal eukaryotic" evidence="5">
    <location>
        <begin position="1734"/>
        <end position="1773"/>
    </location>
</feature>
<feature type="region of interest" description="Disordered" evidence="4">
    <location>
        <begin position="271"/>
        <end position="324"/>
    </location>
</feature>
<feature type="compositionally biased region" description="Low complexity" evidence="4">
    <location>
        <begin position="1642"/>
        <end position="1652"/>
    </location>
</feature>
<dbReference type="GO" id="GO:1990414">
    <property type="term" value="P:replication-born double-strand break repair via sister chromatid exchange"/>
    <property type="evidence" value="ECO:0007669"/>
    <property type="project" value="TreeGrafter"/>
</dbReference>
<feature type="region of interest" description="Disordered" evidence="4">
    <location>
        <begin position="1642"/>
        <end position="1709"/>
    </location>
</feature>
<accession>A0A8J4BDG5</accession>
<dbReference type="GO" id="GO:0007062">
    <property type="term" value="P:sister chromatid cohesion"/>
    <property type="evidence" value="ECO:0007669"/>
    <property type="project" value="InterPro"/>
</dbReference>
<evidence type="ECO:0000256" key="2">
    <source>
        <dbReference type="ARBA" id="ARBA00009870"/>
    </source>
</evidence>
<feature type="region of interest" description="Disordered" evidence="4">
    <location>
        <begin position="1069"/>
        <end position="1094"/>
    </location>
</feature>
<feature type="compositionally biased region" description="Low complexity" evidence="4">
    <location>
        <begin position="1781"/>
        <end position="1805"/>
    </location>
</feature>
<feature type="compositionally biased region" description="Gly residues" evidence="4">
    <location>
        <begin position="1436"/>
        <end position="1450"/>
    </location>
</feature>
<organism evidence="7 8">
    <name type="scientific">Volvox africanus</name>
    <dbReference type="NCBI Taxonomy" id="51714"/>
    <lineage>
        <taxon>Eukaryota</taxon>
        <taxon>Viridiplantae</taxon>
        <taxon>Chlorophyta</taxon>
        <taxon>core chlorophytes</taxon>
        <taxon>Chlorophyceae</taxon>
        <taxon>CS clade</taxon>
        <taxon>Chlamydomonadales</taxon>
        <taxon>Volvocaceae</taxon>
        <taxon>Volvox</taxon>
    </lineage>
</organism>
<feature type="compositionally biased region" description="Basic residues" evidence="4">
    <location>
        <begin position="788"/>
        <end position="799"/>
    </location>
</feature>
<feature type="compositionally biased region" description="Basic and acidic residues" evidence="4">
    <location>
        <begin position="1031"/>
        <end position="1041"/>
    </location>
</feature>
<dbReference type="InterPro" id="IPR006910">
    <property type="entry name" value="Rad21_Rec8_N"/>
</dbReference>
<dbReference type="InterPro" id="IPR006909">
    <property type="entry name" value="Rad21/Rec8_C_eu"/>
</dbReference>
<feature type="region of interest" description="Disordered" evidence="4">
    <location>
        <begin position="778"/>
        <end position="799"/>
    </location>
</feature>
<feature type="compositionally biased region" description="Low complexity" evidence="4">
    <location>
        <begin position="588"/>
        <end position="615"/>
    </location>
</feature>
<dbReference type="GO" id="GO:0005634">
    <property type="term" value="C:nucleus"/>
    <property type="evidence" value="ECO:0007669"/>
    <property type="project" value="UniProtKB-SubCell"/>
</dbReference>
<reference evidence="7" key="1">
    <citation type="journal article" date="2021" name="Proc. Natl. Acad. Sci. U.S.A.">
        <title>Three genomes in the algal genus Volvox reveal the fate of a haploid sex-determining region after a transition to homothallism.</title>
        <authorList>
            <person name="Yamamoto K."/>
            <person name="Hamaji T."/>
            <person name="Kawai-Toyooka H."/>
            <person name="Matsuzaki R."/>
            <person name="Takahashi F."/>
            <person name="Nishimura Y."/>
            <person name="Kawachi M."/>
            <person name="Noguchi H."/>
            <person name="Minakuchi Y."/>
            <person name="Umen J.G."/>
            <person name="Toyoda A."/>
            <person name="Nozaki H."/>
        </authorList>
    </citation>
    <scope>NUCLEOTIDE SEQUENCE</scope>
    <source>
        <strain evidence="7">NIES-3780</strain>
    </source>
</reference>
<evidence type="ECO:0000256" key="1">
    <source>
        <dbReference type="ARBA" id="ARBA00004123"/>
    </source>
</evidence>
<feature type="compositionally biased region" description="Low complexity" evidence="4">
    <location>
        <begin position="1069"/>
        <end position="1084"/>
    </location>
</feature>
<feature type="region of interest" description="Disordered" evidence="4">
    <location>
        <begin position="1158"/>
        <end position="1238"/>
    </location>
</feature>
<dbReference type="EMBL" id="BNCO01000034">
    <property type="protein sequence ID" value="GIL59236.1"/>
    <property type="molecule type" value="Genomic_DNA"/>
</dbReference>
<sequence>MFYSTQILARKGPLGLVWIAAHMDRGLKRSQVYEASIPGTVDVLLSPEAPLALRLSGQLLLGVCRIYSHKVTFLFQDCQNALVKIRLARPEQLAALTKAVAGAKGRRRGGGGAADADAPVHTLPLESITLPDDLDELQLLAGDNFNLQPLQPGTALEAMLEEMQQGGRPGGARRRRASMGISLAVSSETGFQEGCSLGLLFAPSTHFTGGGVGDSGDVEMEVFEDAGAPFQFDLEEVEIERLRAVPASEASGGAADLAALLGGELSAGGRTRGGASIVGDDEDTRSGSPSSGLTVAASRERESGGVDRRRSTATAATMAAGGRGAVKTSEPLLGELLPDLSLGAGAGDLDLAMDLGISDEQVEGDDGGGATTPSKAPGVSGTRQRAAVSAGDAATGAGAADAATASALHTGTAAVAAVSRGVSFTAEDIRATMEAADRAAASMDPYDVLPDADVNVVGHEGAAPADSRLSGPSQDDDVAPQDRLPRRDGTEQAEQRAATPPPVYHDHDGIDAMEVDVDGGGAAAAPPTGGAMHAARTVSGAASLHVNVGAVQRSASQRTMGNVEAEAGLGVDAGNSQARDAAGVHSLGPAPSASYGATGGPPSSAGGQAAGSNSALRTGGSIMSTGAAMIGGSGGGGGGGSAATASIDGGAGATVPNEEEQAPAAVPVAPLPRMLTRRAAAAVAAAEATAAAALPIEPAATAAAAKANAAEDQGALEDQQSSPPQERAPMGRRRGARVVAGRSITLDEEGLTLKTAHLREWIQDRSGILDQTRLMKLSSSTGAEPAAHHPRHHQQTAKRRRVATDGSFVALMHARAESDMEGVMRSGQEVLNSAEPAAVGSWQPLMQDPAPAVRSDVGRRLPRQRSVRAAAPLAPSIQALFRVAVGQMAPQYALQMGAAAAAGPMGRARAPSGAGGGAPSDAGGAAVCPAPSWRMTPAGLAGAGTPTRGVGTTAGVPAPSANTMGVGGTGVNVTRGTPSTQRHGVSPAQGLVGNASAGAAMPMQVFSGATAGGSRGGVTASGALPGGSLGRRSDGDVRGMEGGDDDVGQGVEEQARAGTPVERLGSALGGAAARTSAGGASRQGLALRDEGPAGSGRQLRVVLFPARDEEDEAAQMMEDVRERENEDANLADGLQMGLAHASAAVAAAAAAAATSEVSLGHTESDKENNPVDLNEDAGKEDLPPRQGTVGTSAHRQPLGLQQQTQQYLSTPSRATGGITPAASAGRMQGPGGRASAAAGAASGASAAAAEEGPWGPRQEGVWGLDPGYGGGAVAEAMDVDGEGRNAALEAEQGLAGGVDMNLGAADLAHGQIRSRGSQRTSAASAPSAQQAAEGSGGANAADAGAQRPVPQLATPLGSRRKVPGSAMRLRSQTRSQPSALQGGQQHDAGGPVAGTPLGVGTGGAGDESMSHSEGLGLGSMLQRRQRPRFIDDDGVDSGGGEAGAGGSGGGYSGYSPGALSAGRTASQHGTGSQGRLCRSNLHSIQEEVQEGGTPVHLAAAGPGSGAAQPVSDGRLTNIDPRTTGALRTALATGSGLMSDADWSREQDESLATRTLQEFDLVARAAAVAAVAAAGIGSAQPGLVTEAAGTSQQPYNEGGVSEVDVLPLGLDLLRRPFGCASSRQSQRQLSQPVARKLHELETAGEGAAAEAGTQHPTQLRSDGDSDGVDMGAQQRAHQTSTQGPGGNVPLTQWRPIGANLGGSQGDRPPWSQALLFRGAADGGAGGNQATGCAAGAVQLSVMTRDKRRKDAARCFYDMLVLNNRGLVDLQQEAPARASRHVTGAPAGATTEGPAADAGEGAESGAASGLNVETEAGNVADNDDDVVPVVWVTLTQAGVEAASQRLLQRPAP</sequence>
<feature type="region of interest" description="Disordered" evidence="4">
    <location>
        <begin position="1429"/>
        <end position="1450"/>
    </location>
</feature>
<evidence type="ECO:0000256" key="3">
    <source>
        <dbReference type="ARBA" id="ARBA00023242"/>
    </source>
</evidence>
<feature type="region of interest" description="Disordered" evidence="4">
    <location>
        <begin position="1312"/>
        <end position="1414"/>
    </location>
</feature>
<keyword evidence="3" id="KW-0539">Nucleus</keyword>
<dbReference type="PANTHER" id="PTHR12585:SF69">
    <property type="entry name" value="FI11703P"/>
    <property type="match status" value="1"/>
</dbReference>
<dbReference type="Gene3D" id="1.10.10.580">
    <property type="entry name" value="Structural maintenance of chromosome 1. Chain E"/>
    <property type="match status" value="1"/>
</dbReference>
<feature type="compositionally biased region" description="Basic and acidic residues" evidence="4">
    <location>
        <begin position="298"/>
        <end position="310"/>
    </location>
</feature>
<feature type="region of interest" description="Disordered" evidence="4">
    <location>
        <begin position="462"/>
        <end position="508"/>
    </location>
</feature>